<reference evidence="1" key="2">
    <citation type="submission" date="2025-09" db="UniProtKB">
        <authorList>
            <consortium name="Ensembl"/>
        </authorList>
    </citation>
    <scope>IDENTIFICATION</scope>
</reference>
<dbReference type="Proteomes" id="UP000694545">
    <property type="component" value="Unplaced"/>
</dbReference>
<sequence>LEPWTKTLIQFRINSLKGAELAIQLKGSFTSWMLCSDLVGRLTLIKYFSGARAGQGMRPCRTVNHLWARSGP</sequence>
<protein>
    <submittedName>
        <fullName evidence="1">Uncharacterized protein</fullName>
    </submittedName>
</protein>
<evidence type="ECO:0000313" key="2">
    <source>
        <dbReference type="Proteomes" id="UP000694545"/>
    </source>
</evidence>
<dbReference type="AlphaFoldDB" id="A0A8D2IXD1"/>
<accession>A0A8D2IXD1</accession>
<name>A0A8D2IXD1_VARKO</name>
<keyword evidence="2" id="KW-1185">Reference proteome</keyword>
<dbReference type="Ensembl" id="ENSVKKT00000006336.1">
    <property type="protein sequence ID" value="ENSVKKP00000006174.1"/>
    <property type="gene ID" value="ENSVKKG00000004480.1"/>
</dbReference>
<evidence type="ECO:0000313" key="1">
    <source>
        <dbReference type="Ensembl" id="ENSVKKP00000006174.1"/>
    </source>
</evidence>
<organism evidence="1 2">
    <name type="scientific">Varanus komodoensis</name>
    <name type="common">Komodo dragon</name>
    <dbReference type="NCBI Taxonomy" id="61221"/>
    <lineage>
        <taxon>Eukaryota</taxon>
        <taxon>Metazoa</taxon>
        <taxon>Chordata</taxon>
        <taxon>Craniata</taxon>
        <taxon>Vertebrata</taxon>
        <taxon>Euteleostomi</taxon>
        <taxon>Lepidosauria</taxon>
        <taxon>Squamata</taxon>
        <taxon>Bifurcata</taxon>
        <taxon>Unidentata</taxon>
        <taxon>Episquamata</taxon>
        <taxon>Toxicofera</taxon>
        <taxon>Anguimorpha</taxon>
        <taxon>Paleoanguimorpha</taxon>
        <taxon>Varanoidea</taxon>
        <taxon>Varanidae</taxon>
        <taxon>Varanus</taxon>
    </lineage>
</organism>
<proteinExistence type="predicted"/>
<reference evidence="1" key="1">
    <citation type="submission" date="2025-08" db="UniProtKB">
        <authorList>
            <consortium name="Ensembl"/>
        </authorList>
    </citation>
    <scope>IDENTIFICATION</scope>
</reference>